<dbReference type="RefSeq" id="WP_145154794.1">
    <property type="nucleotide sequence ID" value="NZ_VNIM01000100.1"/>
</dbReference>
<accession>A0A558QV44</accession>
<sequence length="128" mass="13902">MYIAQATADILRQNDERFSLVFASHLVAAPAASEARITIDDAKIIGQALVEVLLATMTRFPFPPLGDVAPRLHEMASGLAPRAAIDRAFVAACQDIFPAPGRGMTVNAWRELLTWFLTATPPADRRDA</sequence>
<dbReference type="EMBL" id="VNIM01000100">
    <property type="protein sequence ID" value="TVV71023.1"/>
    <property type="molecule type" value="Genomic_DNA"/>
</dbReference>
<comment type="caution">
    <text evidence="1">The sequence shown here is derived from an EMBL/GenBank/DDBJ whole genome shotgun (WGS) entry which is preliminary data.</text>
</comment>
<dbReference type="OrthoDB" id="9804714at2"/>
<evidence type="ECO:0008006" key="3">
    <source>
        <dbReference type="Google" id="ProtNLM"/>
    </source>
</evidence>
<gene>
    <name evidence="1" type="ORF">FOY91_17735</name>
</gene>
<dbReference type="AlphaFoldDB" id="A0A558QV44"/>
<evidence type="ECO:0000313" key="2">
    <source>
        <dbReference type="Proteomes" id="UP000318681"/>
    </source>
</evidence>
<evidence type="ECO:0000313" key="1">
    <source>
        <dbReference type="EMBL" id="TVV71023.1"/>
    </source>
</evidence>
<organism evidence="1 2">
    <name type="scientific">Alterirhizorhabdus solaris</name>
    <dbReference type="NCBI Taxonomy" id="2529389"/>
    <lineage>
        <taxon>Bacteria</taxon>
        <taxon>Pseudomonadati</taxon>
        <taxon>Pseudomonadota</taxon>
        <taxon>Alphaproteobacteria</taxon>
        <taxon>Sphingomonadales</taxon>
        <taxon>Rhizorhabdaceae</taxon>
        <taxon>Alterirhizorhabdus</taxon>
    </lineage>
</organism>
<reference evidence="1 2" key="1">
    <citation type="submission" date="2019-07" db="EMBL/GenBank/DDBJ databases">
        <title>Sphingomonas solaris sp. nov., isolated from a solar panel from Boston, Massachusetts.</title>
        <authorList>
            <person name="Tanner K."/>
            <person name="Pascual J."/>
            <person name="Mancuso C."/>
            <person name="Pereto J."/>
            <person name="Khalil A."/>
            <person name="Vilanova C."/>
        </authorList>
    </citation>
    <scope>NUCLEOTIDE SEQUENCE [LARGE SCALE GENOMIC DNA]</scope>
    <source>
        <strain evidence="1 2">R4DWN</strain>
    </source>
</reference>
<dbReference type="Proteomes" id="UP000318681">
    <property type="component" value="Unassembled WGS sequence"/>
</dbReference>
<keyword evidence="2" id="KW-1185">Reference proteome</keyword>
<name>A0A558QV44_9SPHN</name>
<protein>
    <recommendedName>
        <fullName evidence="3">Globin</fullName>
    </recommendedName>
</protein>
<proteinExistence type="predicted"/>